<keyword evidence="4 7" id="KW-1133">Transmembrane helix</keyword>
<evidence type="ECO:0000256" key="4">
    <source>
        <dbReference type="ARBA" id="ARBA00022989"/>
    </source>
</evidence>
<feature type="transmembrane region" description="Helical" evidence="7">
    <location>
        <begin position="416"/>
        <end position="435"/>
    </location>
</feature>
<organism evidence="8 9">
    <name type="scientific">Rhizobium subbaraonis</name>
    <dbReference type="NCBI Taxonomy" id="908946"/>
    <lineage>
        <taxon>Bacteria</taxon>
        <taxon>Pseudomonadati</taxon>
        <taxon>Pseudomonadota</taxon>
        <taxon>Alphaproteobacteria</taxon>
        <taxon>Hyphomicrobiales</taxon>
        <taxon>Rhizobiaceae</taxon>
        <taxon>Rhizobium/Agrobacterium group</taxon>
        <taxon>Rhizobium</taxon>
    </lineage>
</organism>
<feature type="transmembrane region" description="Helical" evidence="7">
    <location>
        <begin position="447"/>
        <end position="471"/>
    </location>
</feature>
<keyword evidence="9" id="KW-1185">Reference proteome</keyword>
<feature type="transmembrane region" description="Helical" evidence="7">
    <location>
        <begin position="387"/>
        <end position="404"/>
    </location>
</feature>
<evidence type="ECO:0000256" key="5">
    <source>
        <dbReference type="ARBA" id="ARBA00023136"/>
    </source>
</evidence>
<dbReference type="PANTHER" id="PTHR23501">
    <property type="entry name" value="MAJOR FACILITATOR SUPERFAMILY"/>
    <property type="match status" value="1"/>
</dbReference>
<protein>
    <submittedName>
        <fullName evidence="8">MFS transporter</fullName>
    </submittedName>
</protein>
<feature type="compositionally biased region" description="Polar residues" evidence="6">
    <location>
        <begin position="1"/>
        <end position="19"/>
    </location>
</feature>
<feature type="transmembrane region" description="Helical" evidence="7">
    <location>
        <begin position="157"/>
        <end position="178"/>
    </location>
</feature>
<dbReference type="SUPFAM" id="SSF103473">
    <property type="entry name" value="MFS general substrate transporter"/>
    <property type="match status" value="1"/>
</dbReference>
<accession>A0A285UEL4</accession>
<feature type="transmembrane region" description="Helical" evidence="7">
    <location>
        <begin position="357"/>
        <end position="380"/>
    </location>
</feature>
<evidence type="ECO:0000256" key="3">
    <source>
        <dbReference type="ARBA" id="ARBA00022692"/>
    </source>
</evidence>
<proteinExistence type="predicted"/>
<keyword evidence="5 7" id="KW-0472">Membrane</keyword>
<evidence type="ECO:0000256" key="1">
    <source>
        <dbReference type="ARBA" id="ARBA00004127"/>
    </source>
</evidence>
<keyword evidence="3 7" id="KW-0812">Transmembrane</keyword>
<feature type="transmembrane region" description="Helical" evidence="7">
    <location>
        <begin position="286"/>
        <end position="306"/>
    </location>
</feature>
<feature type="compositionally biased region" description="Low complexity" evidence="6">
    <location>
        <begin position="20"/>
        <end position="48"/>
    </location>
</feature>
<evidence type="ECO:0000256" key="2">
    <source>
        <dbReference type="ARBA" id="ARBA00022448"/>
    </source>
</evidence>
<keyword evidence="2" id="KW-0813">Transport</keyword>
<dbReference type="GO" id="GO:0012505">
    <property type="term" value="C:endomembrane system"/>
    <property type="evidence" value="ECO:0007669"/>
    <property type="project" value="UniProtKB-SubCell"/>
</dbReference>
<evidence type="ECO:0000256" key="7">
    <source>
        <dbReference type="SAM" id="Phobius"/>
    </source>
</evidence>
<evidence type="ECO:0000313" key="8">
    <source>
        <dbReference type="EMBL" id="SOC39818.1"/>
    </source>
</evidence>
<evidence type="ECO:0000256" key="6">
    <source>
        <dbReference type="SAM" id="MobiDB-lite"/>
    </source>
</evidence>
<dbReference type="InterPro" id="IPR036259">
    <property type="entry name" value="MFS_trans_sf"/>
</dbReference>
<reference evidence="8 9" key="1">
    <citation type="submission" date="2017-08" db="EMBL/GenBank/DDBJ databases">
        <authorList>
            <person name="de Groot N.N."/>
        </authorList>
    </citation>
    <scope>NUCLEOTIDE SEQUENCE [LARGE SCALE GENOMIC DNA]</scope>
    <source>
        <strain evidence="8 9">JC85</strain>
    </source>
</reference>
<dbReference type="Gene3D" id="1.20.1250.20">
    <property type="entry name" value="MFS general substrate transporter like domains"/>
    <property type="match status" value="1"/>
</dbReference>
<name>A0A285UEL4_9HYPH</name>
<dbReference type="GO" id="GO:0022857">
    <property type="term" value="F:transmembrane transporter activity"/>
    <property type="evidence" value="ECO:0007669"/>
    <property type="project" value="TreeGrafter"/>
</dbReference>
<evidence type="ECO:0000313" key="9">
    <source>
        <dbReference type="Proteomes" id="UP000219167"/>
    </source>
</evidence>
<feature type="transmembrane region" description="Helical" evidence="7">
    <location>
        <begin position="542"/>
        <end position="563"/>
    </location>
</feature>
<sequence length="582" mass="62202">MRAVTINDQEIGSGATTASARPAPANDDLAPADLSAAQEPASEAEQAAPVPPAAAAPTRTMPAFAYFCASTLLALAQGFGMNMIAGNLPQFQGAYSATQTEATWLIAAYLAPNVSLSVALIKVRQQFGIRTFAEWSIGVFVLVSILHLFVTDLQSAIAIRFIAGIAAAPMSGLAFLYMIEKVSPQHKLTYGLTAALTNIALMPSLTRVLFPALFDLGGVHALYLFELGLAMMAFGAIYLVPLASPPRAKVIEPLDVISYLFVAVGFAALAMVLTTGRLYWWLEAPWIGKALVVSFICLAAAALIELNRKQPFFDIRWLTSPEIVHFTVVLLLFRLLLTEQTASATNFFLILGLQADQLTGLYSVIAVSTVFGGLLCALVIKPGREPHIHLFCLALIAIGAFMDSRATNLTRPHDIYLSQGMIAVASAMFLPLTMGQGLANALKKGPNYIFSFIILFLATQSLGAQMASAAFGTLITLREKFHSNILAQTITMTDPIVASRVSQLSAAYGHTLTDSALLKAEGTNLLSQQITREANVLAYNDVFLLISVLSAGAALCLLAHVTFNAIKNRIRDRHGAEAPVAA</sequence>
<feature type="transmembrane region" description="Helical" evidence="7">
    <location>
        <begin position="133"/>
        <end position="151"/>
    </location>
</feature>
<dbReference type="Proteomes" id="UP000219167">
    <property type="component" value="Unassembled WGS sequence"/>
</dbReference>
<feature type="transmembrane region" description="Helical" evidence="7">
    <location>
        <begin position="104"/>
        <end position="121"/>
    </location>
</feature>
<dbReference type="EMBL" id="OBQD01000006">
    <property type="protein sequence ID" value="SOC39818.1"/>
    <property type="molecule type" value="Genomic_DNA"/>
</dbReference>
<comment type="subcellular location">
    <subcellularLocation>
        <location evidence="1">Endomembrane system</location>
        <topology evidence="1">Multi-pass membrane protein</topology>
    </subcellularLocation>
</comment>
<dbReference type="GO" id="GO:0005886">
    <property type="term" value="C:plasma membrane"/>
    <property type="evidence" value="ECO:0007669"/>
    <property type="project" value="TreeGrafter"/>
</dbReference>
<dbReference type="AlphaFoldDB" id="A0A285UEL4"/>
<feature type="transmembrane region" description="Helical" evidence="7">
    <location>
        <begin position="256"/>
        <end position="280"/>
    </location>
</feature>
<feature type="transmembrane region" description="Helical" evidence="7">
    <location>
        <begin position="222"/>
        <end position="244"/>
    </location>
</feature>
<dbReference type="PANTHER" id="PTHR23501:SF191">
    <property type="entry name" value="VACUOLAR BASIC AMINO ACID TRANSPORTER 4"/>
    <property type="match status" value="1"/>
</dbReference>
<feature type="region of interest" description="Disordered" evidence="6">
    <location>
        <begin position="1"/>
        <end position="54"/>
    </location>
</feature>
<feature type="transmembrane region" description="Helical" evidence="7">
    <location>
        <begin position="63"/>
        <end position="84"/>
    </location>
</feature>
<feature type="transmembrane region" description="Helical" evidence="7">
    <location>
        <begin position="190"/>
        <end position="210"/>
    </location>
</feature>
<feature type="transmembrane region" description="Helical" evidence="7">
    <location>
        <begin position="318"/>
        <end position="337"/>
    </location>
</feature>
<gene>
    <name evidence="8" type="ORF">SAMN05892877_106208</name>
</gene>